<keyword evidence="2" id="KW-1185">Reference proteome</keyword>
<proteinExistence type="predicted"/>
<accession>A0A835CUF5</accession>
<organism evidence="1 2">
    <name type="scientific">Aphidius gifuensis</name>
    <name type="common">Parasitoid wasp</name>
    <dbReference type="NCBI Taxonomy" id="684658"/>
    <lineage>
        <taxon>Eukaryota</taxon>
        <taxon>Metazoa</taxon>
        <taxon>Ecdysozoa</taxon>
        <taxon>Arthropoda</taxon>
        <taxon>Hexapoda</taxon>
        <taxon>Insecta</taxon>
        <taxon>Pterygota</taxon>
        <taxon>Neoptera</taxon>
        <taxon>Endopterygota</taxon>
        <taxon>Hymenoptera</taxon>
        <taxon>Apocrita</taxon>
        <taxon>Ichneumonoidea</taxon>
        <taxon>Braconidae</taxon>
        <taxon>Aphidiinae</taxon>
        <taxon>Aphidius</taxon>
    </lineage>
</organism>
<sequence length="173" mass="20014">MHRSMKKGRYRQYCERYSNTDVPERTRRRLLAKNRERQLNDSDSDNLDDENEKQIEAHLVKNNSFSLRDISILPTSCASTSELSIENNLYEAIKNITSSNIDHFDHSSFVASITEDHEIENPSSESSTDEELLDIEQNNKDAANMEMDISGFQRNHSNYSKEILIRTLLVLVS</sequence>
<comment type="caution">
    <text evidence="1">The sequence shown here is derived from an EMBL/GenBank/DDBJ whole genome shotgun (WGS) entry which is preliminary data.</text>
</comment>
<protein>
    <submittedName>
        <fullName evidence="1">Uncharacterized protein</fullName>
    </submittedName>
</protein>
<evidence type="ECO:0000313" key="1">
    <source>
        <dbReference type="EMBL" id="KAF7996079.1"/>
    </source>
</evidence>
<gene>
    <name evidence="1" type="ORF">HCN44_009915</name>
</gene>
<dbReference type="Proteomes" id="UP000639338">
    <property type="component" value="Unassembled WGS sequence"/>
</dbReference>
<dbReference type="AlphaFoldDB" id="A0A835CUF5"/>
<name>A0A835CUF5_APHGI</name>
<dbReference type="EMBL" id="JACMRX010000002">
    <property type="protein sequence ID" value="KAF7996079.1"/>
    <property type="molecule type" value="Genomic_DNA"/>
</dbReference>
<evidence type="ECO:0000313" key="2">
    <source>
        <dbReference type="Proteomes" id="UP000639338"/>
    </source>
</evidence>
<reference evidence="1 2" key="1">
    <citation type="submission" date="2020-08" db="EMBL/GenBank/DDBJ databases">
        <title>Aphidius gifuensis genome sequencing and assembly.</title>
        <authorList>
            <person name="Du Z."/>
        </authorList>
    </citation>
    <scope>NUCLEOTIDE SEQUENCE [LARGE SCALE GENOMIC DNA]</scope>
    <source>
        <strain evidence="1">YNYX2018</strain>
        <tissue evidence="1">Adults</tissue>
    </source>
</reference>